<proteinExistence type="predicted"/>
<dbReference type="Proteomes" id="UP000032274">
    <property type="component" value="Unassembled WGS sequence"/>
</dbReference>
<accession>A0AA40JPN2</accession>
<dbReference type="AlphaFoldDB" id="A0AA40JPN2"/>
<gene>
    <name evidence="1" type="ORF">QU38_01945</name>
</gene>
<organism evidence="1 2">
    <name type="scientific">Staphylococcus aureus</name>
    <dbReference type="NCBI Taxonomy" id="1280"/>
    <lineage>
        <taxon>Bacteria</taxon>
        <taxon>Bacillati</taxon>
        <taxon>Bacillota</taxon>
        <taxon>Bacilli</taxon>
        <taxon>Bacillales</taxon>
        <taxon>Staphylococcaceae</taxon>
        <taxon>Staphylococcus</taxon>
    </lineage>
</organism>
<dbReference type="EMBL" id="JXIG01000423">
    <property type="protein sequence ID" value="KIU01378.1"/>
    <property type="molecule type" value="Genomic_DNA"/>
</dbReference>
<evidence type="ECO:0000313" key="2">
    <source>
        <dbReference type="Proteomes" id="UP000032274"/>
    </source>
</evidence>
<protein>
    <submittedName>
        <fullName evidence="1">Uncharacterized protein</fullName>
    </submittedName>
</protein>
<comment type="caution">
    <text evidence="1">The sequence shown here is derived from an EMBL/GenBank/DDBJ whole genome shotgun (WGS) entry which is preliminary data.</text>
</comment>
<name>A0AA40JPN2_STAAU</name>
<reference evidence="1 2" key="1">
    <citation type="submission" date="2015-01" db="EMBL/GenBank/DDBJ databases">
        <title>Characterization of Swiss Staphylococcus aureus strains involved in food poisoning.</title>
        <authorList>
            <person name="Crovadore J."/>
            <person name="Chablais R."/>
            <person name="Tonacini J."/>
            <person name="Schnyder B."/>
            <person name="Lefort F."/>
        </authorList>
    </citation>
    <scope>NUCLEOTIDE SEQUENCE [LARGE SCALE GENOMIC DNA]</scope>
    <source>
        <strain evidence="1 2">SA-120</strain>
    </source>
</reference>
<evidence type="ECO:0000313" key="1">
    <source>
        <dbReference type="EMBL" id="KIU01378.1"/>
    </source>
</evidence>
<feature type="non-terminal residue" evidence="1">
    <location>
        <position position="150"/>
    </location>
</feature>
<sequence length="150" mass="16522">MARIAAARQNEGTPARGHVDALVETPDRDQRVHVPDPECIKYLATLELRFLGREPRTAPAPSMQHGGDGLDLALRPLLARVLVVHHDGGIAAVEQRVRGRLRAEQPLQRRDLVRGAAEQARSFEHELIEPWIALPEIAAALTHPLGDLGR</sequence>